<keyword evidence="1" id="KW-0472">Membrane</keyword>
<feature type="transmembrane region" description="Helical" evidence="1">
    <location>
        <begin position="6"/>
        <end position="23"/>
    </location>
</feature>
<dbReference type="STRING" id="1869.MB27_38075"/>
<accession>A0A0A6UA58</accession>
<keyword evidence="1" id="KW-0812">Transmembrane</keyword>
<evidence type="ECO:0000256" key="1">
    <source>
        <dbReference type="SAM" id="Phobius"/>
    </source>
</evidence>
<name>A0A0A6UA58_ACTUT</name>
<dbReference type="RefSeq" id="WP_152629113.1">
    <property type="nucleotide sequence ID" value="NZ_BAABKU010000003.1"/>
</dbReference>
<proteinExistence type="predicted"/>
<protein>
    <submittedName>
        <fullName evidence="2">Uncharacterized protein</fullName>
    </submittedName>
</protein>
<evidence type="ECO:0000313" key="3">
    <source>
        <dbReference type="Proteomes" id="UP000054537"/>
    </source>
</evidence>
<organism evidence="2 3">
    <name type="scientific">Actinoplanes utahensis</name>
    <dbReference type="NCBI Taxonomy" id="1869"/>
    <lineage>
        <taxon>Bacteria</taxon>
        <taxon>Bacillati</taxon>
        <taxon>Actinomycetota</taxon>
        <taxon>Actinomycetes</taxon>
        <taxon>Micromonosporales</taxon>
        <taxon>Micromonosporaceae</taxon>
        <taxon>Actinoplanes</taxon>
    </lineage>
</organism>
<dbReference type="OrthoDB" id="9947204at2"/>
<reference evidence="2 3" key="1">
    <citation type="submission" date="2014-10" db="EMBL/GenBank/DDBJ databases">
        <title>Draft genome sequence of Actinoplanes utahensis NRRL 12052.</title>
        <authorList>
            <person name="Velasco-Bucheli B."/>
            <person name="del Cerro C."/>
            <person name="Hormigo D."/>
            <person name="Garcia J.L."/>
            <person name="Acebal C."/>
            <person name="Arroyo M."/>
            <person name="de la Mata I."/>
        </authorList>
    </citation>
    <scope>NUCLEOTIDE SEQUENCE [LARGE SCALE GENOMIC DNA]</scope>
    <source>
        <strain evidence="2 3">NRRL 12052</strain>
    </source>
</reference>
<keyword evidence="3" id="KW-1185">Reference proteome</keyword>
<gene>
    <name evidence="2" type="ORF">MB27_38075</name>
</gene>
<feature type="transmembrane region" description="Helical" evidence="1">
    <location>
        <begin position="93"/>
        <end position="114"/>
    </location>
</feature>
<dbReference type="AlphaFoldDB" id="A0A0A6UA58"/>
<keyword evidence="1" id="KW-1133">Transmembrane helix</keyword>
<sequence length="127" mass="13701">MSYPWMQWALTALIVVMWARSWWRDRTYRLWFALLAPAAAIGGGVLGLVLTFSEAREAARSCVGSDCHGVAAFTGRVDGADGLGPWITANSALAFPVAAGLTVLTMVVESVLLVRRHTRAGVPAERE</sequence>
<evidence type="ECO:0000313" key="2">
    <source>
        <dbReference type="EMBL" id="KHD72311.1"/>
    </source>
</evidence>
<dbReference type="Proteomes" id="UP000054537">
    <property type="component" value="Unassembled WGS sequence"/>
</dbReference>
<dbReference type="EMBL" id="JRTT01000137">
    <property type="protein sequence ID" value="KHD72311.1"/>
    <property type="molecule type" value="Genomic_DNA"/>
</dbReference>
<feature type="transmembrane region" description="Helical" evidence="1">
    <location>
        <begin position="30"/>
        <end position="50"/>
    </location>
</feature>
<comment type="caution">
    <text evidence="2">The sequence shown here is derived from an EMBL/GenBank/DDBJ whole genome shotgun (WGS) entry which is preliminary data.</text>
</comment>